<name>A0AAV2E3F9_9ROSI</name>
<dbReference type="Gene3D" id="3.30.559.10">
    <property type="entry name" value="Chloramphenicol acetyltransferase-like domain"/>
    <property type="match status" value="2"/>
</dbReference>
<reference evidence="5 6" key="1">
    <citation type="submission" date="2024-04" db="EMBL/GenBank/DDBJ databases">
        <authorList>
            <person name="Fracassetti M."/>
        </authorList>
    </citation>
    <scope>NUCLEOTIDE SEQUENCE [LARGE SCALE GENOMIC DNA]</scope>
</reference>
<feature type="region of interest" description="Disordered" evidence="4">
    <location>
        <begin position="1"/>
        <end position="23"/>
    </location>
</feature>
<evidence type="ECO:0000256" key="2">
    <source>
        <dbReference type="ARBA" id="ARBA00022679"/>
    </source>
</evidence>
<dbReference type="InterPro" id="IPR023213">
    <property type="entry name" value="CAT-like_dom_sf"/>
</dbReference>
<organism evidence="5 6">
    <name type="scientific">Linum trigynum</name>
    <dbReference type="NCBI Taxonomy" id="586398"/>
    <lineage>
        <taxon>Eukaryota</taxon>
        <taxon>Viridiplantae</taxon>
        <taxon>Streptophyta</taxon>
        <taxon>Embryophyta</taxon>
        <taxon>Tracheophyta</taxon>
        <taxon>Spermatophyta</taxon>
        <taxon>Magnoliopsida</taxon>
        <taxon>eudicotyledons</taxon>
        <taxon>Gunneridae</taxon>
        <taxon>Pentapetalae</taxon>
        <taxon>rosids</taxon>
        <taxon>fabids</taxon>
        <taxon>Malpighiales</taxon>
        <taxon>Linaceae</taxon>
        <taxon>Linum</taxon>
    </lineage>
</organism>
<evidence type="ECO:0000256" key="1">
    <source>
        <dbReference type="ARBA" id="ARBA00009861"/>
    </source>
</evidence>
<dbReference type="PANTHER" id="PTHR31623">
    <property type="entry name" value="F21J9.9"/>
    <property type="match status" value="1"/>
</dbReference>
<gene>
    <name evidence="5" type="ORF">LTRI10_LOCUS21559</name>
</gene>
<dbReference type="AlphaFoldDB" id="A0AAV2E3F9"/>
<comment type="similarity">
    <text evidence="1">Belongs to the plant acyltransferase family.</text>
</comment>
<dbReference type="EMBL" id="OZ034817">
    <property type="protein sequence ID" value="CAL1380090.1"/>
    <property type="molecule type" value="Genomic_DNA"/>
</dbReference>
<dbReference type="PANTHER" id="PTHR31623:SF28">
    <property type="entry name" value="BAHD ACYLTRANSFERASE"/>
    <property type="match status" value="1"/>
</dbReference>
<dbReference type="Pfam" id="PF02458">
    <property type="entry name" value="Transferase"/>
    <property type="match status" value="1"/>
</dbReference>
<sequence length="457" mass="50606">MAFKVEITCSESVKPSSPTPDHRRTHNLTLLDQISPTVYVPLCLFFPGRRASSYDQQHCFAESLRDSLSNTLNVYYPFAGRYKDTLSIDCNDAGVDFVRARVVCDMSEALQQQSVDDDRLLPLLACRPQERRVDSDGKLVLLAVQVSFFECGGVSIGVCAWHGLSDACTLACFLRTWSGFAMKVIGPGDGNDVVVRDCTDMIPPRDLSVVSEYMDMYQVAMATPGTRIKRFVFGRDEVAALRRDIEAASRVQAVSAVIWAAAIRIARDKNVVDGGGCHFAAMTVNLRPRMKPALPEQVMGSLAKLPVLAAWPVEMSEDEKNDGCYYYGAVAGKLRESLEMVTDEKMRNAVLGSSDQFWDALRYSVEKFAGGNLLTISSWCRFPFYEVDFGLGKPAWMCFFTMCYNLVVLLDAEDGEGIEAWVTLSEEDMSKFEKDIGVLKYATCSKSVGVCGFSNPS</sequence>
<dbReference type="Proteomes" id="UP001497516">
    <property type="component" value="Chromosome 4"/>
</dbReference>
<evidence type="ECO:0000313" key="6">
    <source>
        <dbReference type="Proteomes" id="UP001497516"/>
    </source>
</evidence>
<evidence type="ECO:0000256" key="3">
    <source>
        <dbReference type="ARBA" id="ARBA00023315"/>
    </source>
</evidence>
<evidence type="ECO:0000256" key="4">
    <source>
        <dbReference type="SAM" id="MobiDB-lite"/>
    </source>
</evidence>
<accession>A0AAV2E3F9</accession>
<proteinExistence type="inferred from homology"/>
<protein>
    <submittedName>
        <fullName evidence="5">Uncharacterized protein</fullName>
    </submittedName>
</protein>
<evidence type="ECO:0000313" key="5">
    <source>
        <dbReference type="EMBL" id="CAL1380090.1"/>
    </source>
</evidence>
<keyword evidence="6" id="KW-1185">Reference proteome</keyword>
<keyword evidence="3" id="KW-0012">Acyltransferase</keyword>
<keyword evidence="2" id="KW-0808">Transferase</keyword>
<dbReference type="GO" id="GO:0016746">
    <property type="term" value="F:acyltransferase activity"/>
    <property type="evidence" value="ECO:0007669"/>
    <property type="project" value="UniProtKB-KW"/>
</dbReference>